<feature type="transmembrane region" description="Helical" evidence="11">
    <location>
        <begin position="56"/>
        <end position="77"/>
    </location>
</feature>
<comment type="subcellular location">
    <subcellularLocation>
        <location evidence="1">Membrane</location>
        <topology evidence="1">Multi-pass membrane protein</topology>
    </subcellularLocation>
</comment>
<evidence type="ECO:0000256" key="8">
    <source>
        <dbReference type="ARBA" id="ARBA00023136"/>
    </source>
</evidence>
<dbReference type="EMBL" id="KJ467512">
    <property type="protein sequence ID" value="AHY35149.1"/>
    <property type="molecule type" value="Genomic_DNA"/>
</dbReference>
<feature type="transmembrane region" description="Helical" evidence="11">
    <location>
        <begin position="29"/>
        <end position="49"/>
    </location>
</feature>
<comment type="catalytic activity">
    <reaction evidence="10">
        <text>a ubiquinone + NADH + 5 H(+)(in) = a ubiquinol + NAD(+) + 4 H(+)(out)</text>
        <dbReference type="Rhea" id="RHEA:29091"/>
        <dbReference type="Rhea" id="RHEA-COMP:9565"/>
        <dbReference type="Rhea" id="RHEA-COMP:9566"/>
        <dbReference type="ChEBI" id="CHEBI:15378"/>
        <dbReference type="ChEBI" id="CHEBI:16389"/>
        <dbReference type="ChEBI" id="CHEBI:17976"/>
        <dbReference type="ChEBI" id="CHEBI:57540"/>
        <dbReference type="ChEBI" id="CHEBI:57945"/>
        <dbReference type="EC" id="7.1.1.2"/>
    </reaction>
</comment>
<accession>A0A0A7C392</accession>
<evidence type="ECO:0000256" key="10">
    <source>
        <dbReference type="ARBA" id="ARBA00049551"/>
    </source>
</evidence>
<dbReference type="AlphaFoldDB" id="A0A0A7C392"/>
<evidence type="ECO:0000256" key="9">
    <source>
        <dbReference type="ARBA" id="ARBA00031586"/>
    </source>
</evidence>
<gene>
    <name evidence="12" type="primary">nad4L</name>
</gene>
<keyword evidence="7" id="KW-0520">NAD</keyword>
<dbReference type="Pfam" id="PF00420">
    <property type="entry name" value="Oxidored_q2"/>
    <property type="match status" value="1"/>
</dbReference>
<sequence>MSMMILMVMFLIGLLKFFTVIKNFFMMLLTLEYVALILFMFMILVSAIGGDIYMGLVYLVFLVCESSIGVSLLVSFIRSFGNDFYSTFTGLEW</sequence>
<dbReference type="InterPro" id="IPR039428">
    <property type="entry name" value="NUOK/Mnh_C1-like"/>
</dbReference>
<evidence type="ECO:0000256" key="5">
    <source>
        <dbReference type="ARBA" id="ARBA00022967"/>
    </source>
</evidence>
<keyword evidence="6 11" id="KW-1133">Transmembrane helix</keyword>
<keyword evidence="8 11" id="KW-0472">Membrane</keyword>
<comment type="similarity">
    <text evidence="2">Belongs to the complex I subunit 4L family.</text>
</comment>
<organism evidence="12">
    <name type="scientific">Zorotypus medoensis</name>
    <dbReference type="NCBI Taxonomy" id="1264643"/>
    <lineage>
        <taxon>Eukaryota</taxon>
        <taxon>Metazoa</taxon>
        <taxon>Ecdysozoa</taxon>
        <taxon>Arthropoda</taxon>
        <taxon>Hexapoda</taxon>
        <taxon>Insecta</taxon>
        <taxon>Pterygota</taxon>
        <taxon>Neoptera</taxon>
        <taxon>Polyneoptera</taxon>
        <taxon>Zoraptera</taxon>
        <taxon>Zorotypidae</taxon>
        <taxon>Zorotypus</taxon>
    </lineage>
</organism>
<evidence type="ECO:0000256" key="7">
    <source>
        <dbReference type="ARBA" id="ARBA00023027"/>
    </source>
</evidence>
<dbReference type="GO" id="GO:0008137">
    <property type="term" value="F:NADH dehydrogenase (ubiquinone) activity"/>
    <property type="evidence" value="ECO:0007669"/>
    <property type="project" value="UniProtKB-EC"/>
</dbReference>
<dbReference type="Gene3D" id="1.10.287.3510">
    <property type="match status" value="1"/>
</dbReference>
<dbReference type="GO" id="GO:0016020">
    <property type="term" value="C:membrane"/>
    <property type="evidence" value="ECO:0007669"/>
    <property type="project" value="UniProtKB-SubCell"/>
</dbReference>
<reference evidence="12" key="1">
    <citation type="journal article" date="2014" name="BMC Genomics">
        <title>The compact mitochondrial genome of Zorotypus medoensis provides insights into phylogenetic position of Zoraptera.</title>
        <authorList>
            <person name="Ma C."/>
            <person name="Wang Y."/>
            <person name="Wu C."/>
            <person name="Kang L."/>
            <person name="Liu C."/>
        </authorList>
    </citation>
    <scope>NUCLEOTIDE SEQUENCE</scope>
</reference>
<evidence type="ECO:0000256" key="3">
    <source>
        <dbReference type="ARBA" id="ARBA00016612"/>
    </source>
</evidence>
<evidence type="ECO:0000256" key="2">
    <source>
        <dbReference type="ARBA" id="ARBA00010519"/>
    </source>
</evidence>
<protein>
    <recommendedName>
        <fullName evidence="3">NADH-ubiquinone oxidoreductase chain 4L</fullName>
    </recommendedName>
    <alternativeName>
        <fullName evidence="9">NADH dehydrogenase subunit 4L</fullName>
    </alternativeName>
</protein>
<proteinExistence type="inferred from homology"/>
<evidence type="ECO:0000256" key="1">
    <source>
        <dbReference type="ARBA" id="ARBA00004141"/>
    </source>
</evidence>
<keyword evidence="4 11" id="KW-0812">Transmembrane</keyword>
<evidence type="ECO:0000256" key="6">
    <source>
        <dbReference type="ARBA" id="ARBA00022989"/>
    </source>
</evidence>
<keyword evidence="5" id="KW-1278">Translocase</keyword>
<evidence type="ECO:0000256" key="11">
    <source>
        <dbReference type="SAM" id="Phobius"/>
    </source>
</evidence>
<keyword evidence="12" id="KW-0496">Mitochondrion</keyword>
<geneLocation type="mitochondrion" evidence="12"/>
<evidence type="ECO:0000256" key="4">
    <source>
        <dbReference type="ARBA" id="ARBA00022692"/>
    </source>
</evidence>
<name>A0A0A7C392_9NEOP</name>
<evidence type="ECO:0000313" key="12">
    <source>
        <dbReference type="EMBL" id="AHY35149.1"/>
    </source>
</evidence>